<keyword evidence="6" id="KW-1185">Reference proteome</keyword>
<dbReference type="AlphaFoldDB" id="A0A859F9J0"/>
<dbReference type="SMART" id="SM01134">
    <property type="entry name" value="DeoRC"/>
    <property type="match status" value="1"/>
</dbReference>
<feature type="domain" description="HTH deoR-type" evidence="4">
    <location>
        <begin position="8"/>
        <end position="63"/>
    </location>
</feature>
<evidence type="ECO:0000259" key="4">
    <source>
        <dbReference type="PROSITE" id="PS51000"/>
    </source>
</evidence>
<dbReference type="GO" id="GO:0003700">
    <property type="term" value="F:DNA-binding transcription factor activity"/>
    <property type="evidence" value="ECO:0007669"/>
    <property type="project" value="InterPro"/>
</dbReference>
<dbReference type="Proteomes" id="UP000318138">
    <property type="component" value="Chromosome"/>
</dbReference>
<protein>
    <submittedName>
        <fullName evidence="5">DeoR/GlpR transcriptional regulator</fullName>
    </submittedName>
</protein>
<dbReference type="InterPro" id="IPR018356">
    <property type="entry name" value="Tscrpt_reg_HTH_DeoR_CS"/>
</dbReference>
<dbReference type="PROSITE" id="PS51000">
    <property type="entry name" value="HTH_DEOR_2"/>
    <property type="match status" value="1"/>
</dbReference>
<dbReference type="InterPro" id="IPR001034">
    <property type="entry name" value="DeoR_HTH"/>
</dbReference>
<dbReference type="SUPFAM" id="SSF100950">
    <property type="entry name" value="NagB/RpiA/CoA transferase-like"/>
    <property type="match status" value="1"/>
</dbReference>
<dbReference type="SUPFAM" id="SSF46785">
    <property type="entry name" value="Winged helix' DNA-binding domain"/>
    <property type="match status" value="1"/>
</dbReference>
<evidence type="ECO:0000313" key="5">
    <source>
        <dbReference type="EMBL" id="QKS69759.1"/>
    </source>
</evidence>
<dbReference type="PROSITE" id="PS00894">
    <property type="entry name" value="HTH_DEOR_1"/>
    <property type="match status" value="1"/>
</dbReference>
<organism evidence="5 6">
    <name type="scientific">Paenalkalicoccus suaedae</name>
    <dbReference type="NCBI Taxonomy" id="2592382"/>
    <lineage>
        <taxon>Bacteria</taxon>
        <taxon>Bacillati</taxon>
        <taxon>Bacillota</taxon>
        <taxon>Bacilli</taxon>
        <taxon>Bacillales</taxon>
        <taxon>Bacillaceae</taxon>
        <taxon>Paenalkalicoccus</taxon>
    </lineage>
</organism>
<reference evidence="6" key="1">
    <citation type="submission" date="2019-07" db="EMBL/GenBank/DDBJ databases">
        <title>Bacillus alkalisoli sp. nov. isolated from saline soil.</title>
        <authorList>
            <person name="Sun J.-Q."/>
            <person name="Xu L."/>
        </authorList>
    </citation>
    <scope>NUCLEOTIDE SEQUENCE [LARGE SCALE GENOMIC DNA]</scope>
    <source>
        <strain evidence="6">M4U3P1</strain>
    </source>
</reference>
<keyword evidence="2" id="KW-0238">DNA-binding</keyword>
<dbReference type="RefSeq" id="WP_176007801.1">
    <property type="nucleotide sequence ID" value="NZ_CP041372.2"/>
</dbReference>
<dbReference type="PRINTS" id="PR00037">
    <property type="entry name" value="HTHLACR"/>
</dbReference>
<dbReference type="Pfam" id="PF00455">
    <property type="entry name" value="DeoRC"/>
    <property type="match status" value="1"/>
</dbReference>
<dbReference type="InterPro" id="IPR036390">
    <property type="entry name" value="WH_DNA-bd_sf"/>
</dbReference>
<dbReference type="InterPro" id="IPR036388">
    <property type="entry name" value="WH-like_DNA-bd_sf"/>
</dbReference>
<dbReference type="PANTHER" id="PTHR30363:SF44">
    <property type="entry name" value="AGA OPERON TRANSCRIPTIONAL REPRESSOR-RELATED"/>
    <property type="match status" value="1"/>
</dbReference>
<evidence type="ECO:0000256" key="1">
    <source>
        <dbReference type="ARBA" id="ARBA00023015"/>
    </source>
</evidence>
<keyword evidence="3" id="KW-0804">Transcription</keyword>
<dbReference type="SMART" id="SM00420">
    <property type="entry name" value="HTH_DEOR"/>
    <property type="match status" value="1"/>
</dbReference>
<evidence type="ECO:0000256" key="3">
    <source>
        <dbReference type="ARBA" id="ARBA00023163"/>
    </source>
</evidence>
<evidence type="ECO:0000256" key="2">
    <source>
        <dbReference type="ARBA" id="ARBA00023125"/>
    </source>
</evidence>
<dbReference type="PANTHER" id="PTHR30363">
    <property type="entry name" value="HTH-TYPE TRANSCRIPTIONAL REGULATOR SRLR-RELATED"/>
    <property type="match status" value="1"/>
</dbReference>
<dbReference type="Gene3D" id="1.10.10.10">
    <property type="entry name" value="Winged helix-like DNA-binding domain superfamily/Winged helix DNA-binding domain"/>
    <property type="match status" value="1"/>
</dbReference>
<dbReference type="Gene3D" id="3.40.50.1360">
    <property type="match status" value="1"/>
</dbReference>
<evidence type="ECO:0000313" key="6">
    <source>
        <dbReference type="Proteomes" id="UP000318138"/>
    </source>
</evidence>
<name>A0A859F9J0_9BACI</name>
<sequence length="258" mass="29311">MFQEEPKVAKRRQRIVEELQSNGKVKVSGLSKMLQVTEETIRRDLEYLENSNVLIRTRGGAVKTGAEGFEVPSLEREQHNLSEKKKIAQKALEFVQEGEIIAIDASTTTRQFAKVLPNIPITVITNSIQVSIELAKKDQITVILTGGYLRTESMSLVGVTADKILNDYHVDRFFMSCTGLDIKWGVSDSHELQAKTKERLKQLADQVIVMVDHTKFHQRSLIKWMELKDVSTIITSSLTHADIREEYRSHVNNLYVAD</sequence>
<dbReference type="InterPro" id="IPR050313">
    <property type="entry name" value="Carb_Metab_HTH_regulators"/>
</dbReference>
<dbReference type="EMBL" id="CP041372">
    <property type="protein sequence ID" value="QKS69759.1"/>
    <property type="molecule type" value="Genomic_DNA"/>
</dbReference>
<accession>A0A859F9J0</accession>
<dbReference type="InterPro" id="IPR037171">
    <property type="entry name" value="NagB/RpiA_transferase-like"/>
</dbReference>
<dbReference type="InterPro" id="IPR014036">
    <property type="entry name" value="DeoR-like_C"/>
</dbReference>
<proteinExistence type="predicted"/>
<dbReference type="GO" id="GO:0003677">
    <property type="term" value="F:DNA binding"/>
    <property type="evidence" value="ECO:0007669"/>
    <property type="project" value="UniProtKB-KW"/>
</dbReference>
<dbReference type="Pfam" id="PF08220">
    <property type="entry name" value="HTH_DeoR"/>
    <property type="match status" value="1"/>
</dbReference>
<dbReference type="KEGG" id="psua:FLK61_23475"/>
<keyword evidence="1" id="KW-0805">Transcription regulation</keyword>
<gene>
    <name evidence="5" type="ORF">FLK61_23475</name>
</gene>